<keyword evidence="1 2" id="KW-0175">Coiled coil</keyword>
<evidence type="ECO:0000256" key="3">
    <source>
        <dbReference type="SAM" id="MobiDB-lite"/>
    </source>
</evidence>
<feature type="region of interest" description="Disordered" evidence="3">
    <location>
        <begin position="1218"/>
        <end position="1246"/>
    </location>
</feature>
<organism evidence="4 5">
    <name type="scientific">Plasmodium cynomolgi (strain B)</name>
    <dbReference type="NCBI Taxonomy" id="1120755"/>
    <lineage>
        <taxon>Eukaryota</taxon>
        <taxon>Sar</taxon>
        <taxon>Alveolata</taxon>
        <taxon>Apicomplexa</taxon>
        <taxon>Aconoidasida</taxon>
        <taxon>Haemosporida</taxon>
        <taxon>Plasmodiidae</taxon>
        <taxon>Plasmodium</taxon>
        <taxon>Plasmodium (Plasmodium)</taxon>
    </lineage>
</organism>
<sequence length="1535" mass="178461">MREKEVETRENDFLHMEDELNDLRSSFSKNECQLKIYKLEIKDLSSALVEKEREILDLKNTYDGEIGLLKDQIKEKEKEIAKCSSSSGDMDAQDAPSSQVENTEKVDTEEECKENNLSDLLKIKERELHEMQEKYAKEIDTLNSQLNEKRKEFVEIKNSHMNEINNLNDEIEESESKMAELKSGYEMEINKLRVEMNAVHEEKYLLSNEKQTLSGEIDKLNGEKESLASEKEELNNKIITLNSEIATLNMEKQGLSGEINTLNDLIHTLKNEISSSDNLINKLKEEMNAINEEKEGKEKLITEIENNYKNEINVLKEKLKDTDNQVSISMREELDHLKCALGEKEKEQKQMKEDYDKKIKQYDEELESKQQYFEKELNNIRIQSHEKEQILILKNDELKELKLKTEEKYLKLYDDKMNLLRNICSKVRLPYSDEVRVDELLERLGDYISEMSERAGAMDRRDQNEEQHNEGQPIGEEKNESVMSAQPVDKDNSPADKTALEALQKELESVQEEHREEVAKMKSDLAMKEKTIEESNNTIAELTGKIDSLSDTISLYKENNSEAKINFYMDEINSLNLTLSELKVKNEQEQLEKRNEIAKLSEELSEYKRRVDEQCRKSISEKERSESKRGDARGDSDKEQISESDVEGGGNLKSFLHFPLRKIKGKKRKVSKTEKEIQTELRRNEPENDPSDKNEKALRNDNQDVDKYKKELEEKAKIIEDLKDKICVLTNEVMDLKNEKNELAERNSSLEKVGEEAEKQREKLDTLSAKLGDANEEIAKLKKGEAQLREAAEKWEGEAEMRKEEVAKWEADAAKWEGEAEMRKEEVAKWEADAAKWREEAEELRSSANQMNEEFYSKENNYMLKLNENIGVIQKLKDSIDAHEKEKENYVSEIKDLRNQFEVLKLKHDALSKDYDALSGTYKELEGKKSPPNGDDHTRDGENKLSILNENCEMDQAEEVNDNPGVPKSEIATKRDDSALVVNEYINEIAHLKEEINRLSLLYSNELNEKNSSDIRIKGLLNQLKELEVRDKENEEKIAALTKMNEKMKTKNEKLKSGKWLSRKDRVPNEQASVAEEEGEKVFPPDVKEKKNLESEHVNTLEENEYRVMRIIDESNSEGGGQIIGSYLYSRKVENLHAINGVKKADAPVDQKNAITVVCLILSEMLSLLFLNDQFVKNFEQINKNLWKLIYIPEEIKALLLKYFCFMNKLRNYAKKVHGKVDNQRQDDEQRHHDGQRHHDNQRNDDNQRYDDSWFLFQNYLESSSSIKRDMVHFILEEKENELAELGEHSGGGVSRGKISDILNFSKDEMRLKTIAQLRRDLNFEKKSKILLSRDYQLLLYKYQECVRKLKRVKNMIRQLNLNDSSNRGSFALNKELDKYSDMSDEKCFNLEGDDDVSHGNYKNCILYDNDNNNNNNDDNNNNNNNNTKLGSRENVLINEIINLRKAQNVRRNNLTNWSRHSMGGRCHEDASHAVRAMVSGPKITSQNNFTHTNRLSNAPKISAHLDDMKKMKNIFNEFVECRGDITFVHRSPFC</sequence>
<feature type="region of interest" description="Disordered" evidence="3">
    <location>
        <begin position="666"/>
        <end position="706"/>
    </location>
</feature>
<protein>
    <recommendedName>
        <fullName evidence="6">Repetitive organellar protein</fullName>
    </recommendedName>
</protein>
<evidence type="ECO:0000313" key="5">
    <source>
        <dbReference type="Proteomes" id="UP000006319"/>
    </source>
</evidence>
<dbReference type="eggNOG" id="ENOG502S6X7">
    <property type="taxonomic scope" value="Eukaryota"/>
</dbReference>
<feature type="compositionally biased region" description="Basic and acidic residues" evidence="3">
    <location>
        <begin position="454"/>
        <end position="480"/>
    </location>
</feature>
<dbReference type="VEuPathDB" id="PlasmoDB:PCYB_042710"/>
<dbReference type="RefSeq" id="XP_004225468.1">
    <property type="nucleotide sequence ID" value="XM_004225420.1"/>
</dbReference>
<feature type="compositionally biased region" description="Basic and acidic residues" evidence="3">
    <location>
        <begin position="671"/>
        <end position="706"/>
    </location>
</feature>
<dbReference type="PhylomeDB" id="K6V7I7"/>
<dbReference type="GeneID" id="14695906"/>
<reference evidence="4 5" key="1">
    <citation type="journal article" date="2012" name="Nat. Genet.">
        <title>Plasmodium cynomolgi genome sequences provide insight into Plasmodium vivax and the monkey malaria clade.</title>
        <authorList>
            <person name="Tachibana S."/>
            <person name="Sullivan S.A."/>
            <person name="Kawai S."/>
            <person name="Nakamura S."/>
            <person name="Kim H.R."/>
            <person name="Goto N."/>
            <person name="Arisue N."/>
            <person name="Palacpac N.M.Q."/>
            <person name="Honma H."/>
            <person name="Yagi M."/>
            <person name="Tougan T."/>
            <person name="Katakai Y."/>
            <person name="Kaneko O."/>
            <person name="Mita T."/>
            <person name="Kita K."/>
            <person name="Yasutomi Y."/>
            <person name="Sutton P.L."/>
            <person name="Shakhbatyan R."/>
            <person name="Horii T."/>
            <person name="Yasunaga T."/>
            <person name="Barnwell J.W."/>
            <person name="Escalante A.A."/>
            <person name="Carlton J.M."/>
            <person name="Tanabe K."/>
        </authorList>
    </citation>
    <scope>NUCLEOTIDE SEQUENCE [LARGE SCALE GENOMIC DNA]</scope>
    <source>
        <strain evidence="4 5">B</strain>
    </source>
</reference>
<evidence type="ECO:0000313" key="4">
    <source>
        <dbReference type="EMBL" id="GAB65067.1"/>
    </source>
</evidence>
<feature type="coiled-coil region" evidence="2">
    <location>
        <begin position="114"/>
        <end position="372"/>
    </location>
</feature>
<evidence type="ECO:0000256" key="1">
    <source>
        <dbReference type="ARBA" id="ARBA00023054"/>
    </source>
</evidence>
<feature type="region of interest" description="Disordered" evidence="3">
    <location>
        <begin position="922"/>
        <end position="942"/>
    </location>
</feature>
<feature type="region of interest" description="Disordered" evidence="3">
    <location>
        <begin position="82"/>
        <end position="109"/>
    </location>
</feature>
<dbReference type="OrthoDB" id="2378640at2759"/>
<feature type="compositionally biased region" description="Basic and acidic residues" evidence="3">
    <location>
        <begin position="1219"/>
        <end position="1246"/>
    </location>
</feature>
<gene>
    <name evidence="4" type="ORF">PCYB_042710</name>
</gene>
<evidence type="ECO:0000256" key="2">
    <source>
        <dbReference type="SAM" id="Coils"/>
    </source>
</evidence>
<feature type="compositionally biased region" description="Basic and acidic residues" evidence="3">
    <location>
        <begin position="611"/>
        <end position="641"/>
    </location>
</feature>
<dbReference type="KEGG" id="pcy:PCYB_042710"/>
<accession>K6V7I7</accession>
<feature type="coiled-coil region" evidence="2">
    <location>
        <begin position="982"/>
        <end position="1044"/>
    </location>
</feature>
<feature type="coiled-coil region" evidence="2">
    <location>
        <begin position="34"/>
        <end position="79"/>
    </location>
</feature>
<dbReference type="OMA" id="KHMFIPE"/>
<dbReference type="EMBL" id="DF157096">
    <property type="protein sequence ID" value="GAB65067.1"/>
    <property type="molecule type" value="Genomic_DNA"/>
</dbReference>
<feature type="compositionally biased region" description="Basic and acidic residues" evidence="3">
    <location>
        <begin position="1049"/>
        <end position="1068"/>
    </location>
</feature>
<feature type="compositionally biased region" description="Basic and acidic residues" evidence="3">
    <location>
        <begin position="740"/>
        <end position="765"/>
    </location>
</feature>
<dbReference type="PANTHER" id="PTHR32083">
    <property type="entry name" value="CILIA AND FLAGELLA-ASSOCIATED PROTEIN 58-RELATED"/>
    <property type="match status" value="1"/>
</dbReference>
<feature type="compositionally biased region" description="Basic and acidic residues" evidence="3">
    <location>
        <begin position="923"/>
        <end position="942"/>
    </location>
</feature>
<feature type="region of interest" description="Disordered" evidence="3">
    <location>
        <begin position="611"/>
        <end position="650"/>
    </location>
</feature>
<evidence type="ECO:0008006" key="6">
    <source>
        <dbReference type="Google" id="ProtNLM"/>
    </source>
</evidence>
<keyword evidence="5" id="KW-1185">Reference proteome</keyword>
<feature type="region of interest" description="Disordered" evidence="3">
    <location>
        <begin position="1049"/>
        <end position="1082"/>
    </location>
</feature>
<dbReference type="PANTHER" id="PTHR32083:SF48">
    <property type="entry name" value="TRANS-GOLGI NETWORK-LOCALIZED SYP41-INTERACTING PROTEIN 1"/>
    <property type="match status" value="1"/>
</dbReference>
<feature type="region of interest" description="Disordered" evidence="3">
    <location>
        <begin position="740"/>
        <end position="768"/>
    </location>
</feature>
<name>K6V7I7_PLACD</name>
<dbReference type="GO" id="GO:0005856">
    <property type="term" value="C:cytoskeleton"/>
    <property type="evidence" value="ECO:0007669"/>
    <property type="project" value="TreeGrafter"/>
</dbReference>
<feature type="region of interest" description="Disordered" evidence="3">
    <location>
        <begin position="454"/>
        <end position="494"/>
    </location>
</feature>
<proteinExistence type="predicted"/>
<dbReference type="Gene3D" id="1.20.5.1160">
    <property type="entry name" value="Vasodilator-stimulated phosphoprotein"/>
    <property type="match status" value="1"/>
</dbReference>
<dbReference type="Proteomes" id="UP000006319">
    <property type="component" value="Chromosome 4"/>
</dbReference>